<keyword evidence="2" id="KW-1185">Reference proteome</keyword>
<accession>A0A3S5AIF1</accession>
<comment type="caution">
    <text evidence="1">The sequence shown here is derived from an EMBL/GenBank/DDBJ whole genome shotgun (WGS) entry which is preliminary data.</text>
</comment>
<organism evidence="1 2">
    <name type="scientific">Protopolystoma xenopodis</name>
    <dbReference type="NCBI Taxonomy" id="117903"/>
    <lineage>
        <taxon>Eukaryota</taxon>
        <taxon>Metazoa</taxon>
        <taxon>Spiralia</taxon>
        <taxon>Lophotrochozoa</taxon>
        <taxon>Platyhelminthes</taxon>
        <taxon>Monogenea</taxon>
        <taxon>Polyopisthocotylea</taxon>
        <taxon>Polystomatidea</taxon>
        <taxon>Polystomatidae</taxon>
        <taxon>Protopolystoma</taxon>
    </lineage>
</organism>
<evidence type="ECO:0000313" key="1">
    <source>
        <dbReference type="EMBL" id="VEL21081.1"/>
    </source>
</evidence>
<evidence type="ECO:0000313" key="2">
    <source>
        <dbReference type="Proteomes" id="UP000784294"/>
    </source>
</evidence>
<dbReference type="AlphaFoldDB" id="A0A3S5AIF1"/>
<dbReference type="EMBL" id="CAAALY010049471">
    <property type="protein sequence ID" value="VEL21081.1"/>
    <property type="molecule type" value="Genomic_DNA"/>
</dbReference>
<dbReference type="Proteomes" id="UP000784294">
    <property type="component" value="Unassembled WGS sequence"/>
</dbReference>
<sequence>MASHQLEELGKGPAPVSKINVFFVHYQRMSPDSDDANSYLGGVVKALTLSLNGTGILKLAFLLDFVEIVGETGRNMSRALCSLLCLCCVVRKLVQNVYGCRLQPELHQPEESTRSSGGRLLRNKART</sequence>
<gene>
    <name evidence="1" type="ORF">PXEA_LOCUS14521</name>
</gene>
<protein>
    <submittedName>
        <fullName evidence="1">Uncharacterized protein</fullName>
    </submittedName>
</protein>
<reference evidence="1" key="1">
    <citation type="submission" date="2018-11" db="EMBL/GenBank/DDBJ databases">
        <authorList>
            <consortium name="Pathogen Informatics"/>
        </authorList>
    </citation>
    <scope>NUCLEOTIDE SEQUENCE</scope>
</reference>
<name>A0A3S5AIF1_9PLAT</name>
<proteinExistence type="predicted"/>